<evidence type="ECO:0000259" key="2">
    <source>
        <dbReference type="Pfam" id="PF14420"/>
    </source>
</evidence>
<dbReference type="OrthoDB" id="539213at2759"/>
<accession>A0A9P4M844</accession>
<sequence length="812" mass="91412">MNGSDCMEIDRPPPSLSFNEKWEHFKRVLEDLYLDQKMGLPKIQEVMRDRHGFDADSTDPVDRTHQYKYRFNKWGWKKNIPTTKKKAILEFSQSSAQSGNLRAVKYKGRPVEPKKLRRYVRSFQKEENVGLFAAAPMTGDWSAFLAGQVVGGRVGFLNWNVPYKALVSLFPTQMAQHSPFAANVSTPSDVSMASPAGIGPASPGYYQALVSKTKAERAHLFIAGRFDELLRALDAKEKRPEQGPLLPSNAPSPSFEAERSSGSRTAASEVLPNPPSLCRWTIHVYQEGYDRLPSSLASAVSDHDENLDREWPEDWEQPSFDQKLQDNLQNNDFSTVGTERVPISVNKLVETVQKSPGVILQEAITFAIVGRNYDLLDSLLKRAADSRVSTDNIYPLHLAATYLDGSRTCCHIMDLLAFSGPNRMVINASGYTVLDTLFLAILRNHSTIIPEQIDEALRTSRQFPGGEIDICGRWDADSKCYHALVTRGSGIIPENWKHKFCHTSIQAICHCIKMVKSRMGIRLDQPSGLFVKRCFQCGRKLEVSPLHALVLIAFHLATSGLENEDLFGILCCLFSLTEQTDKGKHHYFYRVDVSVELLRTGNQGDFCTHESLSPAELAESLTQFVLRSCSDDIKVGWELFCCIIYQIEQVYLLEQRTGSPKEDNENIETENDDERALGDQFSTDNVASFRKSCHDHLVDGLPTSFGSNRTLGHICAAAQAELLTYRRIDENGYWTSSNFDMRRILHALETGTGFAIPLLGKGILHPYCACGVFYNSWDFDVPTRRDDACETYFSNMEDWNRTVFLDDSSLPL</sequence>
<reference evidence="3" key="1">
    <citation type="journal article" date="2020" name="Stud. Mycol.">
        <title>101 Dothideomycetes genomes: a test case for predicting lifestyles and emergence of pathogens.</title>
        <authorList>
            <person name="Haridas S."/>
            <person name="Albert R."/>
            <person name="Binder M."/>
            <person name="Bloem J."/>
            <person name="Labutti K."/>
            <person name="Salamov A."/>
            <person name="Andreopoulos B."/>
            <person name="Baker S."/>
            <person name="Barry K."/>
            <person name="Bills G."/>
            <person name="Bluhm B."/>
            <person name="Cannon C."/>
            <person name="Castanera R."/>
            <person name="Culley D."/>
            <person name="Daum C."/>
            <person name="Ezra D."/>
            <person name="Gonzalez J."/>
            <person name="Henrissat B."/>
            <person name="Kuo A."/>
            <person name="Liang C."/>
            <person name="Lipzen A."/>
            <person name="Lutzoni F."/>
            <person name="Magnuson J."/>
            <person name="Mondo S."/>
            <person name="Nolan M."/>
            <person name="Ohm R."/>
            <person name="Pangilinan J."/>
            <person name="Park H.-J."/>
            <person name="Ramirez L."/>
            <person name="Alfaro M."/>
            <person name="Sun H."/>
            <person name="Tritt A."/>
            <person name="Yoshinaga Y."/>
            <person name="Zwiers L.-H."/>
            <person name="Turgeon B."/>
            <person name="Goodwin S."/>
            <person name="Spatafora J."/>
            <person name="Crous P."/>
            <person name="Grigoriev I."/>
        </authorList>
    </citation>
    <scope>NUCLEOTIDE SEQUENCE</scope>
    <source>
        <strain evidence="3">CBS 133067</strain>
    </source>
</reference>
<dbReference type="PANTHER" id="PTHR38788">
    <property type="entry name" value="CLR5 DOMAIN-CONTAINING PROTEIN"/>
    <property type="match status" value="1"/>
</dbReference>
<feature type="domain" description="Clr5" evidence="2">
    <location>
        <begin position="20"/>
        <end position="78"/>
    </location>
</feature>
<dbReference type="Pfam" id="PF14420">
    <property type="entry name" value="Clr5"/>
    <property type="match status" value="1"/>
</dbReference>
<keyword evidence="4" id="KW-1185">Reference proteome</keyword>
<dbReference type="Proteomes" id="UP000799772">
    <property type="component" value="Unassembled WGS sequence"/>
</dbReference>
<dbReference type="InterPro" id="IPR025676">
    <property type="entry name" value="Clr5_dom"/>
</dbReference>
<dbReference type="AlphaFoldDB" id="A0A9P4M844"/>
<dbReference type="PANTHER" id="PTHR38788:SF3">
    <property type="entry name" value="CLR5 DOMAIN-CONTAINING PROTEIN"/>
    <property type="match status" value="1"/>
</dbReference>
<protein>
    <recommendedName>
        <fullName evidence="2">Clr5 domain-containing protein</fullName>
    </recommendedName>
</protein>
<organism evidence="3 4">
    <name type="scientific">Rhizodiscina lignyota</name>
    <dbReference type="NCBI Taxonomy" id="1504668"/>
    <lineage>
        <taxon>Eukaryota</taxon>
        <taxon>Fungi</taxon>
        <taxon>Dikarya</taxon>
        <taxon>Ascomycota</taxon>
        <taxon>Pezizomycotina</taxon>
        <taxon>Dothideomycetes</taxon>
        <taxon>Pleosporomycetidae</taxon>
        <taxon>Aulographales</taxon>
        <taxon>Rhizodiscinaceae</taxon>
        <taxon>Rhizodiscina</taxon>
    </lineage>
</organism>
<evidence type="ECO:0000313" key="3">
    <source>
        <dbReference type="EMBL" id="KAF2101321.1"/>
    </source>
</evidence>
<evidence type="ECO:0000256" key="1">
    <source>
        <dbReference type="SAM" id="MobiDB-lite"/>
    </source>
</evidence>
<comment type="caution">
    <text evidence="3">The sequence shown here is derived from an EMBL/GenBank/DDBJ whole genome shotgun (WGS) entry which is preliminary data.</text>
</comment>
<feature type="region of interest" description="Disordered" evidence="1">
    <location>
        <begin position="237"/>
        <end position="270"/>
    </location>
</feature>
<evidence type="ECO:0000313" key="4">
    <source>
        <dbReference type="Proteomes" id="UP000799772"/>
    </source>
</evidence>
<gene>
    <name evidence="3" type="ORF">NA57DRAFT_53297</name>
</gene>
<dbReference type="EMBL" id="ML978123">
    <property type="protein sequence ID" value="KAF2101321.1"/>
    <property type="molecule type" value="Genomic_DNA"/>
</dbReference>
<name>A0A9P4M844_9PEZI</name>
<proteinExistence type="predicted"/>